<dbReference type="STRING" id="1231343.Absy_008_144"/>
<dbReference type="SUPFAM" id="SSF50022">
    <property type="entry name" value="ISP domain"/>
    <property type="match status" value="1"/>
</dbReference>
<dbReference type="GO" id="GO:0051537">
    <property type="term" value="F:2 iron, 2 sulfur cluster binding"/>
    <property type="evidence" value="ECO:0007669"/>
    <property type="project" value="UniProtKB-KW"/>
</dbReference>
<protein>
    <recommendedName>
        <fullName evidence="8">Rieske domain-containing protein</fullName>
    </recommendedName>
</protein>
<dbReference type="InterPro" id="IPR001663">
    <property type="entry name" value="Rng_hydr_dOase-A"/>
</dbReference>
<dbReference type="Gene3D" id="2.102.10.10">
    <property type="entry name" value="Rieske [2Fe-2S] iron-sulphur domain"/>
    <property type="match status" value="1"/>
</dbReference>
<dbReference type="CDD" id="cd03469">
    <property type="entry name" value="Rieske_RO_Alpha_N"/>
    <property type="match status" value="1"/>
</dbReference>
<keyword evidence="6" id="KW-0411">Iron-sulfur</keyword>
<keyword evidence="3" id="KW-0479">Metal-binding</keyword>
<dbReference type="Pfam" id="PF00355">
    <property type="entry name" value="Rieske"/>
    <property type="match status" value="1"/>
</dbReference>
<evidence type="ECO:0000256" key="7">
    <source>
        <dbReference type="ARBA" id="ARBA00023027"/>
    </source>
</evidence>
<dbReference type="Proteomes" id="UP000216033">
    <property type="component" value="Unassembled WGS sequence"/>
</dbReference>
<dbReference type="PROSITE" id="PS00570">
    <property type="entry name" value="RING_HYDROXYL_ALPHA"/>
    <property type="match status" value="1"/>
</dbReference>
<keyword evidence="4" id="KW-0560">Oxidoreductase</keyword>
<evidence type="ECO:0000313" key="10">
    <source>
        <dbReference type="Proteomes" id="UP000216033"/>
    </source>
</evidence>
<dbReference type="PROSITE" id="PS51296">
    <property type="entry name" value="RIESKE"/>
    <property type="match status" value="1"/>
</dbReference>
<dbReference type="EMBL" id="NDFP01000008">
    <property type="protein sequence ID" value="PAL24807.1"/>
    <property type="molecule type" value="Genomic_DNA"/>
</dbReference>
<dbReference type="Gene3D" id="3.90.380.10">
    <property type="entry name" value="Naphthalene 1,2-dioxygenase Alpha Subunit, Chain A, domain 1"/>
    <property type="match status" value="1"/>
</dbReference>
<comment type="caution">
    <text evidence="9">The sequence shown here is derived from an EMBL/GenBank/DDBJ whole genome shotgun (WGS) entry which is preliminary data.</text>
</comment>
<name>A0A270BIG4_9PROT</name>
<dbReference type="InterPro" id="IPR017941">
    <property type="entry name" value="Rieske_2Fe-2S"/>
</dbReference>
<evidence type="ECO:0000259" key="8">
    <source>
        <dbReference type="PROSITE" id="PS51296"/>
    </source>
</evidence>
<dbReference type="Pfam" id="PF00848">
    <property type="entry name" value="Ring_hydroxyl_A"/>
    <property type="match status" value="1"/>
</dbReference>
<dbReference type="GO" id="GO:0016491">
    <property type="term" value="F:oxidoreductase activity"/>
    <property type="evidence" value="ECO:0007669"/>
    <property type="project" value="UniProtKB-KW"/>
</dbReference>
<keyword evidence="5" id="KW-0408">Iron</keyword>
<dbReference type="AlphaFoldDB" id="A0A270BIG4"/>
<dbReference type="PANTHER" id="PTHR43756">
    <property type="entry name" value="CHOLINE MONOOXYGENASE, CHLOROPLASTIC"/>
    <property type="match status" value="1"/>
</dbReference>
<dbReference type="PANTHER" id="PTHR43756:SF5">
    <property type="entry name" value="CHOLINE MONOOXYGENASE, CHLOROPLASTIC"/>
    <property type="match status" value="1"/>
</dbReference>
<evidence type="ECO:0000256" key="2">
    <source>
        <dbReference type="ARBA" id="ARBA00022714"/>
    </source>
</evidence>
<evidence type="ECO:0000256" key="4">
    <source>
        <dbReference type="ARBA" id="ARBA00023002"/>
    </source>
</evidence>
<dbReference type="GO" id="GO:0005506">
    <property type="term" value="F:iron ion binding"/>
    <property type="evidence" value="ECO:0007669"/>
    <property type="project" value="InterPro"/>
</dbReference>
<evidence type="ECO:0000256" key="1">
    <source>
        <dbReference type="ARBA" id="ARBA00001962"/>
    </source>
</evidence>
<reference evidence="9 10" key="1">
    <citation type="submission" date="2017-04" db="EMBL/GenBank/DDBJ databases">
        <title>Kefir bacterial isolates.</title>
        <authorList>
            <person name="Kim Y."/>
            <person name="Blasche S."/>
            <person name="Patil K.R."/>
        </authorList>
    </citation>
    <scope>NUCLEOTIDE SEQUENCE [LARGE SCALE GENOMIC DNA]</scope>
    <source>
        <strain evidence="9 10">KR-2</strain>
    </source>
</reference>
<sequence length="348" mass="40216">MPQALDQYLARNFWHCIAHRSELPNDRDFLRFEWILGDLVIYNDKGTFVAFDNICPHRGARFLLDRDGNQPLSCAYHGWGYRGGKLRIPKPENYKPCDLERARLNSYHTAWCGDFLFVAITPLTDLPTQLGGLADILAGMSHDITQRHARIDYPYECQWQVAVENALEPDHVPLVHTNTLNLLHLHAGRNSYYTYNSVLNASIGNETITRGLNRIARFFDVPHSQKTYTAIYIFPFSFLSSTYGYTYSLQNFLPSGEKQKTYFTTRMFHSRLVNAEKNREIIKPFLDSVEQVNETVFKEDFEICKRIAPDFPLTSHNSILSNTEEKILHFRKCVEEVDARRQAHGTSA</sequence>
<evidence type="ECO:0000256" key="6">
    <source>
        <dbReference type="ARBA" id="ARBA00023014"/>
    </source>
</evidence>
<dbReference type="OrthoDB" id="7456916at2"/>
<dbReference type="InterPro" id="IPR015879">
    <property type="entry name" value="Ring_hydroxy_dOase_asu_C_dom"/>
</dbReference>
<dbReference type="InterPro" id="IPR036922">
    <property type="entry name" value="Rieske_2Fe-2S_sf"/>
</dbReference>
<dbReference type="InterPro" id="IPR015881">
    <property type="entry name" value="ARHD_Rieske_2Fe_2S"/>
</dbReference>
<proteinExistence type="predicted"/>
<gene>
    <name evidence="9" type="ORF">B9K05_08950</name>
</gene>
<keyword evidence="2" id="KW-0001">2Fe-2S</keyword>
<dbReference type="SUPFAM" id="SSF55961">
    <property type="entry name" value="Bet v1-like"/>
    <property type="match status" value="1"/>
</dbReference>
<evidence type="ECO:0000256" key="5">
    <source>
        <dbReference type="ARBA" id="ARBA00023004"/>
    </source>
</evidence>
<dbReference type="RefSeq" id="WP_095351504.1">
    <property type="nucleotide sequence ID" value="NZ_JBDNQU010000023.1"/>
</dbReference>
<accession>A0A270BIG4</accession>
<feature type="domain" description="Rieske" evidence="8">
    <location>
        <begin position="14"/>
        <end position="118"/>
    </location>
</feature>
<evidence type="ECO:0000313" key="9">
    <source>
        <dbReference type="EMBL" id="PAL24807.1"/>
    </source>
</evidence>
<keyword evidence="7" id="KW-0520">NAD</keyword>
<organism evidence="9 10">
    <name type="scientific">Acetobacter syzygii</name>
    <dbReference type="NCBI Taxonomy" id="146476"/>
    <lineage>
        <taxon>Bacteria</taxon>
        <taxon>Pseudomonadati</taxon>
        <taxon>Pseudomonadota</taxon>
        <taxon>Alphaproteobacteria</taxon>
        <taxon>Acetobacterales</taxon>
        <taxon>Acetobacteraceae</taxon>
        <taxon>Acetobacter</taxon>
    </lineage>
</organism>
<evidence type="ECO:0000256" key="3">
    <source>
        <dbReference type="ARBA" id="ARBA00022723"/>
    </source>
</evidence>
<keyword evidence="10" id="KW-1185">Reference proteome</keyword>
<comment type="cofactor">
    <cofactor evidence="1">
        <name>Fe cation</name>
        <dbReference type="ChEBI" id="CHEBI:24875"/>
    </cofactor>
</comment>
<dbReference type="CDD" id="cd00680">
    <property type="entry name" value="RHO_alpha_C"/>
    <property type="match status" value="1"/>
</dbReference>